<dbReference type="AlphaFoldDB" id="B8KWS6"/>
<evidence type="ECO:0000313" key="4">
    <source>
        <dbReference type="Proteomes" id="UP000004699"/>
    </source>
</evidence>
<proteinExistence type="predicted"/>
<dbReference type="HOGENOM" id="CLU_100198_0_0_6"/>
<dbReference type="Proteomes" id="UP000004699">
    <property type="component" value="Unassembled WGS sequence"/>
</dbReference>
<organism evidence="3 4">
    <name type="scientific">Luminiphilus syltensis NOR5-1B</name>
    <dbReference type="NCBI Taxonomy" id="565045"/>
    <lineage>
        <taxon>Bacteria</taxon>
        <taxon>Pseudomonadati</taxon>
        <taxon>Pseudomonadota</taxon>
        <taxon>Gammaproteobacteria</taxon>
        <taxon>Cellvibrionales</taxon>
        <taxon>Halieaceae</taxon>
        <taxon>Luminiphilus</taxon>
    </lineage>
</organism>
<accession>B8KWS6</accession>
<dbReference type="EMBL" id="DS999411">
    <property type="protein sequence ID" value="EED36586.1"/>
    <property type="molecule type" value="Genomic_DNA"/>
</dbReference>
<sequence>MQVFKQSVMTVTALLTSLFWAMTVSADNFDEALQSFKLQEETSPYFEAAHAYALFPTIGKGGIGIGGAYGKGRVYEQGTYIGDASMSQLSIGLQFGGQAYSMVIFFEDERALTEFTSGNFEFGAQASAVALTAGVSAEATTGGGVSATASGGKNDASQIQTGYRKGMATFTVAKGGAMYEATLGGQKFKYTALD</sequence>
<dbReference type="STRING" id="565045.NOR51B_2538"/>
<feature type="signal peptide" evidence="1">
    <location>
        <begin position="1"/>
        <end position="26"/>
    </location>
</feature>
<dbReference type="InterPro" id="IPR007461">
    <property type="entry name" value="Ysc84_actin-binding"/>
</dbReference>
<dbReference type="eggNOG" id="COG2930">
    <property type="taxonomic scope" value="Bacteria"/>
</dbReference>
<dbReference type="Pfam" id="PF04366">
    <property type="entry name" value="Ysc84"/>
    <property type="match status" value="1"/>
</dbReference>
<dbReference type="RefSeq" id="WP_009021329.1">
    <property type="nucleotide sequence ID" value="NZ_DS999411.1"/>
</dbReference>
<evidence type="ECO:0000256" key="1">
    <source>
        <dbReference type="SAM" id="SignalP"/>
    </source>
</evidence>
<dbReference type="OrthoDB" id="5405772at2"/>
<keyword evidence="1" id="KW-0732">Signal</keyword>
<reference evidence="4" key="1">
    <citation type="journal article" date="2013" name="BMC Microbiol.">
        <title>Taxonomy and evolution of bacteriochlorophyll a-containing members of the OM60/NOR5 clade of marine gammaproteobacteria: description of Luminiphilus syltensis gen. nov., sp. nov., reclassification of Haliea rubra as Pseudohaliea rubra gen. nov., comb. nov., and emendation of Chromatocurvus halotolerans.</title>
        <authorList>
            <person name="Spring S."/>
            <person name="Riedel T."/>
            <person name="Sproer C."/>
            <person name="Yan S."/>
            <person name="Harder J."/>
            <person name="Fuchs B.M."/>
        </authorList>
    </citation>
    <scope>NUCLEOTIDE SEQUENCE [LARGE SCALE GENOMIC DNA]</scope>
    <source>
        <strain evidence="4">NOR51-B</strain>
    </source>
</reference>
<protein>
    <recommendedName>
        <fullName evidence="2">Ysc84 actin-binding domain-containing protein</fullName>
    </recommendedName>
</protein>
<keyword evidence="4" id="KW-1185">Reference proteome</keyword>
<evidence type="ECO:0000313" key="3">
    <source>
        <dbReference type="EMBL" id="EED36586.1"/>
    </source>
</evidence>
<feature type="domain" description="Ysc84 actin-binding" evidence="2">
    <location>
        <begin position="88"/>
        <end position="163"/>
    </location>
</feature>
<gene>
    <name evidence="3" type="ORF">NOR51B_2538</name>
</gene>
<feature type="chain" id="PRO_5002873518" description="Ysc84 actin-binding domain-containing protein" evidence="1">
    <location>
        <begin position="27"/>
        <end position="194"/>
    </location>
</feature>
<evidence type="ECO:0000259" key="2">
    <source>
        <dbReference type="Pfam" id="PF04366"/>
    </source>
</evidence>
<name>B8KWS6_9GAMM</name>